<dbReference type="SUPFAM" id="SSF69754">
    <property type="entry name" value="Ribosome binding protein Y (YfiA homologue)"/>
    <property type="match status" value="1"/>
</dbReference>
<dbReference type="RefSeq" id="WP_264891168.1">
    <property type="nucleotide sequence ID" value="NZ_CP110257.1"/>
</dbReference>
<accession>A0ABY6MQA1</accession>
<dbReference type="Pfam" id="PF02482">
    <property type="entry name" value="Ribosomal_S30AE"/>
    <property type="match status" value="1"/>
</dbReference>
<evidence type="ECO:0000313" key="2">
    <source>
        <dbReference type="Proteomes" id="UP001163266"/>
    </source>
</evidence>
<sequence length="181" mass="20615">MKLPLQIRFIGLEPSPAVETVAREKASKLDQFRPDLMSCRVTIELADKHKHQGRQFAVRIDVTLPGGELTVDRVQDEDVYVALRDAFDDMRRQVQDSVRRIQGQTKAHAPELMGEVVRFDSEGRFGFIRSEEGDEYWFGPDNVSGLPFEHLQVGAEVRFIPETAAEGRQAKRVSLGKHHFE</sequence>
<protein>
    <submittedName>
        <fullName evidence="1">HPF/RaiA family ribosome-associated protein</fullName>
    </submittedName>
</protein>
<keyword evidence="2" id="KW-1185">Reference proteome</keyword>
<dbReference type="InterPro" id="IPR036567">
    <property type="entry name" value="RHF-like"/>
</dbReference>
<dbReference type="SUPFAM" id="SSF50249">
    <property type="entry name" value="Nucleic acid-binding proteins"/>
    <property type="match status" value="1"/>
</dbReference>
<dbReference type="Proteomes" id="UP001163266">
    <property type="component" value="Chromosome"/>
</dbReference>
<dbReference type="InterPro" id="IPR012340">
    <property type="entry name" value="NA-bd_OB-fold"/>
</dbReference>
<evidence type="ECO:0000313" key="1">
    <source>
        <dbReference type="EMBL" id="UZD53585.1"/>
    </source>
</evidence>
<dbReference type="EMBL" id="CP110257">
    <property type="protein sequence ID" value="UZD53585.1"/>
    <property type="molecule type" value="Genomic_DNA"/>
</dbReference>
<reference evidence="1" key="1">
    <citation type="submission" date="2022-10" db="EMBL/GenBank/DDBJ databases">
        <title>Complete genome sequence of Schlegelella aquatica LMG 23380.</title>
        <authorList>
            <person name="Musilova J."/>
            <person name="Kourilova X."/>
            <person name="Bezdicek M."/>
            <person name="Hermankova K."/>
            <person name="Obruca S."/>
            <person name="Sedlar K."/>
        </authorList>
    </citation>
    <scope>NUCLEOTIDE SEQUENCE</scope>
    <source>
        <strain evidence="1">LMG 23380</strain>
    </source>
</reference>
<dbReference type="InterPro" id="IPR003489">
    <property type="entry name" value="RHF/RaiA"/>
</dbReference>
<dbReference type="Gene3D" id="2.40.50.140">
    <property type="entry name" value="Nucleic acid-binding proteins"/>
    <property type="match status" value="1"/>
</dbReference>
<dbReference type="CDD" id="cd00552">
    <property type="entry name" value="RaiA"/>
    <property type="match status" value="1"/>
</dbReference>
<dbReference type="Gene3D" id="3.30.160.100">
    <property type="entry name" value="Ribosome hibernation promotion factor-like"/>
    <property type="match status" value="1"/>
</dbReference>
<gene>
    <name evidence="1" type="ORF">OMP39_07655</name>
</gene>
<name>A0ABY6MQA1_9BURK</name>
<proteinExistence type="predicted"/>
<organism evidence="1 2">
    <name type="scientific">Caldimonas aquatica</name>
    <dbReference type="NCBI Taxonomy" id="376175"/>
    <lineage>
        <taxon>Bacteria</taxon>
        <taxon>Pseudomonadati</taxon>
        <taxon>Pseudomonadota</taxon>
        <taxon>Betaproteobacteria</taxon>
        <taxon>Burkholderiales</taxon>
        <taxon>Sphaerotilaceae</taxon>
        <taxon>Caldimonas</taxon>
    </lineage>
</organism>